<keyword evidence="2" id="KW-1185">Reference proteome</keyword>
<proteinExistence type="predicted"/>
<organism evidence="1 2">
    <name type="scientific">Polyplax serrata</name>
    <name type="common">Common mouse louse</name>
    <dbReference type="NCBI Taxonomy" id="468196"/>
    <lineage>
        <taxon>Eukaryota</taxon>
        <taxon>Metazoa</taxon>
        <taxon>Ecdysozoa</taxon>
        <taxon>Arthropoda</taxon>
        <taxon>Hexapoda</taxon>
        <taxon>Insecta</taxon>
        <taxon>Pterygota</taxon>
        <taxon>Neoptera</taxon>
        <taxon>Paraneoptera</taxon>
        <taxon>Psocodea</taxon>
        <taxon>Troctomorpha</taxon>
        <taxon>Phthiraptera</taxon>
        <taxon>Anoplura</taxon>
        <taxon>Polyplacidae</taxon>
        <taxon>Polyplax</taxon>
    </lineage>
</organism>
<accession>A0ABR1AT63</accession>
<dbReference type="Proteomes" id="UP001359485">
    <property type="component" value="Unassembled WGS sequence"/>
</dbReference>
<reference evidence="1 2" key="1">
    <citation type="submission" date="2023-09" db="EMBL/GenBank/DDBJ databases">
        <title>Genomes of two closely related lineages of the louse Polyplax serrata with different host specificities.</title>
        <authorList>
            <person name="Martinu J."/>
            <person name="Tarabai H."/>
            <person name="Stefka J."/>
            <person name="Hypsa V."/>
        </authorList>
    </citation>
    <scope>NUCLEOTIDE SEQUENCE [LARGE SCALE GENOMIC DNA]</scope>
    <source>
        <strain evidence="1">98ZLc_SE</strain>
    </source>
</reference>
<dbReference type="EMBL" id="JAWJWF010000045">
    <property type="protein sequence ID" value="KAK6626916.1"/>
    <property type="molecule type" value="Genomic_DNA"/>
</dbReference>
<comment type="caution">
    <text evidence="1">The sequence shown here is derived from an EMBL/GenBank/DDBJ whole genome shotgun (WGS) entry which is preliminary data.</text>
</comment>
<evidence type="ECO:0000313" key="1">
    <source>
        <dbReference type="EMBL" id="KAK6626916.1"/>
    </source>
</evidence>
<sequence>MRTCPNSVETSLNQITYMCDIHQIGRDRNYPREAFDLETLTEAAEVFTTTPVHLHLYLSKGIHFSGILI</sequence>
<protein>
    <submittedName>
        <fullName evidence="1">Uncharacterized protein</fullName>
    </submittedName>
</protein>
<evidence type="ECO:0000313" key="2">
    <source>
        <dbReference type="Proteomes" id="UP001359485"/>
    </source>
</evidence>
<name>A0ABR1AT63_POLSC</name>
<gene>
    <name evidence="1" type="ORF">RUM44_009393</name>
</gene>